<dbReference type="FunFam" id="2.60.120.290:FF:000001">
    <property type="entry name" value="CUB and sushi domain-containing protein 3 isoform X1"/>
    <property type="match status" value="1"/>
</dbReference>
<keyword evidence="6" id="KW-0677">Repeat</keyword>
<dbReference type="SUPFAM" id="SSF49854">
    <property type="entry name" value="Spermadhesin, CUB domain"/>
    <property type="match status" value="3"/>
</dbReference>
<evidence type="ECO:0000256" key="1">
    <source>
        <dbReference type="ARBA" id="ARBA00004167"/>
    </source>
</evidence>
<dbReference type="PROSITE" id="PS50022">
    <property type="entry name" value="FA58C_3"/>
    <property type="match status" value="1"/>
</dbReference>
<evidence type="ECO:0000313" key="20">
    <source>
        <dbReference type="RefSeq" id="XP_019627730.1"/>
    </source>
</evidence>
<evidence type="ECO:0000256" key="14">
    <source>
        <dbReference type="PROSITE-ProRule" id="PRU00302"/>
    </source>
</evidence>
<dbReference type="SMART" id="SM00034">
    <property type="entry name" value="CLECT"/>
    <property type="match status" value="2"/>
</dbReference>
<feature type="disulfide bond" evidence="13">
    <location>
        <begin position="696"/>
        <end position="711"/>
    </location>
</feature>
<comment type="similarity">
    <text evidence="2">Belongs to the LDLR family.</text>
</comment>
<dbReference type="PROSITE" id="PS50068">
    <property type="entry name" value="LDLRA_2"/>
    <property type="match status" value="6"/>
</dbReference>
<dbReference type="Pfam" id="PF00431">
    <property type="entry name" value="CUB"/>
    <property type="match status" value="3"/>
</dbReference>
<dbReference type="SMART" id="SM00042">
    <property type="entry name" value="CUB"/>
    <property type="match status" value="3"/>
</dbReference>
<evidence type="ECO:0000256" key="7">
    <source>
        <dbReference type="ARBA" id="ARBA00022989"/>
    </source>
</evidence>
<organism evidence="19 20">
    <name type="scientific">Branchiostoma belcheri</name>
    <name type="common">Amphioxus</name>
    <dbReference type="NCBI Taxonomy" id="7741"/>
    <lineage>
        <taxon>Eukaryota</taxon>
        <taxon>Metazoa</taxon>
        <taxon>Chordata</taxon>
        <taxon>Cephalochordata</taxon>
        <taxon>Leptocardii</taxon>
        <taxon>Amphioxiformes</taxon>
        <taxon>Branchiostomatidae</taxon>
        <taxon>Branchiostoma</taxon>
    </lineage>
</organism>
<dbReference type="InterPro" id="IPR016187">
    <property type="entry name" value="CTDL_fold"/>
</dbReference>
<evidence type="ECO:0000256" key="5">
    <source>
        <dbReference type="ARBA" id="ARBA00022729"/>
    </source>
</evidence>
<keyword evidence="10" id="KW-0168">Coated pit</keyword>
<dbReference type="Proteomes" id="UP000515135">
    <property type="component" value="Unplaced"/>
</dbReference>
<evidence type="ECO:0000256" key="12">
    <source>
        <dbReference type="PROSITE-ProRule" id="PRU00059"/>
    </source>
</evidence>
<dbReference type="KEGG" id="bbel:109472400"/>
<evidence type="ECO:0000256" key="6">
    <source>
        <dbReference type="ARBA" id="ARBA00022737"/>
    </source>
</evidence>
<dbReference type="Pfam" id="PF00059">
    <property type="entry name" value="Lectin_C"/>
    <property type="match status" value="2"/>
</dbReference>
<feature type="domain" description="CUB" evidence="15">
    <location>
        <begin position="42"/>
        <end position="151"/>
    </location>
</feature>
<dbReference type="CDD" id="cd00033">
    <property type="entry name" value="CCP"/>
    <property type="match status" value="1"/>
</dbReference>
<dbReference type="CDD" id="cd00037">
    <property type="entry name" value="CLECT"/>
    <property type="match status" value="1"/>
</dbReference>
<feature type="disulfide bond" evidence="13">
    <location>
        <begin position="812"/>
        <end position="827"/>
    </location>
</feature>
<dbReference type="SUPFAM" id="SSF57535">
    <property type="entry name" value="Complement control module/SCR domain"/>
    <property type="match status" value="1"/>
</dbReference>
<dbReference type="PROSITE" id="PS01180">
    <property type="entry name" value="CUB"/>
    <property type="match status" value="3"/>
</dbReference>
<keyword evidence="3" id="KW-0254">Endocytosis</keyword>
<protein>
    <submittedName>
        <fullName evidence="20">Uncharacterized protein LOC109472400</fullName>
    </submittedName>
</protein>
<dbReference type="InterPro" id="IPR000436">
    <property type="entry name" value="Sushi_SCR_CCP_dom"/>
</dbReference>
<evidence type="ECO:0000256" key="2">
    <source>
        <dbReference type="ARBA" id="ARBA00009939"/>
    </source>
</evidence>
<evidence type="ECO:0000256" key="10">
    <source>
        <dbReference type="ARBA" id="ARBA00023176"/>
    </source>
</evidence>
<dbReference type="OrthoDB" id="6514297at2759"/>
<evidence type="ECO:0000256" key="9">
    <source>
        <dbReference type="ARBA" id="ARBA00023157"/>
    </source>
</evidence>
<dbReference type="InterPro" id="IPR035976">
    <property type="entry name" value="Sushi/SCR/CCP_sf"/>
</dbReference>
<dbReference type="PROSITE" id="PS50923">
    <property type="entry name" value="SUSHI"/>
    <property type="match status" value="1"/>
</dbReference>
<dbReference type="FunFam" id="2.60.120.290:FF:000070">
    <property type="entry name" value="Suppression of tumorigenicity 14b"/>
    <property type="match status" value="1"/>
</dbReference>
<feature type="disulfide bond" evidence="12">
    <location>
        <begin position="42"/>
        <end position="69"/>
    </location>
</feature>
<feature type="disulfide bond" evidence="13">
    <location>
        <begin position="779"/>
        <end position="794"/>
    </location>
</feature>
<evidence type="ECO:0000256" key="3">
    <source>
        <dbReference type="ARBA" id="ARBA00022583"/>
    </source>
</evidence>
<dbReference type="GeneID" id="109472400"/>
<sequence length="1449" mass="161358">MSVLFRLVQLLGKLQTQRDTSVFEFLEFISTLIFLSQCLGECGAYITGKSSGFVYSPNYPGLYSNNLYCLWTIEVNTGEGVKMTPVSFSLEDGYDLLYIYMGELDTLTLLGRYTGQSIAGEIIATYNMAHLLLTSDESYTDGGFKIQFEAFDLTGFPCPDPGVPTNGYRIGDTFDEWSVVTFGCEDGYMLLGQQNLTCVSGHWNFSPPRCSDRQGYQRMHHLLGDTGAFSSMNYPHYPYRNHVYQQWNIAVDTHKAVKLTFVDFDIDLNQGCEDYVIAHDPDVEAHVAHWCGTCVPSPKTSTGNRLNVIFVTDFVIRRAGFSARYKAVEKGQGTGWEVVGIERFLQISVGRVGVWAVYNHSTVMYRVGTYGNKETAGLGWRPVQIDSVNNYLFNFEKLAVETSRVPVEIDWLHSGKNFVWVIGTDFSYKQGEAIVRKGISPGTPEGKTWETVGAANIKQVSVSSRTGQLWAVELGHRVWRSPFYCEITMKYDWESTDGCLQSISVGRVGVWAVDREGDVYHRAGTFWNETSPEKRLCAEDEIICPHSGKCIPDCSVCDGVVDCGEDDGSDERNCWFAACSEKNRRLCDGAAGCYSPSRVCDGDWNCGEDKEDERDCRDSCFELEERGLSLRRNQAQCRDLKGCVKITKVCDGERDCSDGSDEIRCDEFCSLHGLFGDTAFWKCRDSSGCIKGESLCNGLPDCEDGSDEENCGLSHPCNGNDEWKCPGENTCLPKVYVCDSIPQCSNGKDEENCGQYACNATGDFDCISPKKCIEQRRVCDGVPDCVSFFQSVRCPGTKCEETHKCIPSTNVCDGVPDCLASTEEQDCASTRCLDTMTEHDKFKEIGIAQYCDGTEDCRSGADESPRKCGRGGCLLPLSLLLEEYSIEKGAGASDVIHSNHELTLVEWVVEGFDDWLQITMGEPVQLTGVEFSGSRLSHTLTFTLEHGVWADCLTAYTEEDGVKIFQTLNNGAGQSKHYLAIPVQARVVRLTPQSDAWVDRAIWEVGLLGCPIKDHRENDRSCGKSWTMFEERCYQKFSSPLVWRAADRYCQALGGHLAAVNSPRENGFLRGSIGSGWIGMMLDAVLIKNVSQNTVNFTWSDGSPVGGAFQEQDISFDGFQEYIRRLNDPFCAFLENHVCDNCMANKAVCGNIRCGSPDQYRCGLIYSPGYPAAFPPSVLCLWTIDGPPGSFVTLLLLDVDLPGYSNGACTSRVLQVRDRFLAVRWNTIHGLCRGEGEQKRYVSSSNDMQLAMLATSNDAFLGDSRGFMATFNISTFSSSRQVQNLPDDAGIVCPCGWHLFRRNCFQTFRHTSPVTWEESDAKCREFGANLTSVADQAEMEFLHILLVTNVVIKRITDPMLFIGLHDVSQNRSFVWTDGTPVTYTDWSPMDIRTGFPQPDGAKINFCVAIVMKNVWGTDQWYDVACDDRATRSYICKQAANRVNRPGDNT</sequence>
<dbReference type="SMART" id="SM00706">
    <property type="entry name" value="TECPR"/>
    <property type="match status" value="4"/>
</dbReference>
<reference evidence="20" key="1">
    <citation type="submission" date="2025-08" db="UniProtKB">
        <authorList>
            <consortium name="RefSeq"/>
        </authorList>
    </citation>
    <scope>IDENTIFICATION</scope>
    <source>
        <tissue evidence="20">Gonad</tissue>
    </source>
</reference>
<dbReference type="InterPro" id="IPR008979">
    <property type="entry name" value="Galactose-bd-like_sf"/>
</dbReference>
<dbReference type="InterPro" id="IPR035914">
    <property type="entry name" value="Sperma_CUB_dom_sf"/>
</dbReference>
<dbReference type="Gene3D" id="3.10.100.10">
    <property type="entry name" value="Mannose-Binding Protein A, subunit A"/>
    <property type="match status" value="2"/>
</dbReference>
<dbReference type="InterPro" id="IPR016186">
    <property type="entry name" value="C-type_lectin-like/link_sf"/>
</dbReference>
<evidence type="ECO:0000259" key="15">
    <source>
        <dbReference type="PROSITE" id="PS01180"/>
    </source>
</evidence>
<feature type="domain" description="C-type lectin" evidence="17">
    <location>
        <begin position="1029"/>
        <end position="1163"/>
    </location>
</feature>
<dbReference type="CDD" id="cd00041">
    <property type="entry name" value="CUB"/>
    <property type="match status" value="2"/>
</dbReference>
<dbReference type="SUPFAM" id="SSF56436">
    <property type="entry name" value="C-type lectin-like"/>
    <property type="match status" value="2"/>
</dbReference>
<keyword evidence="5" id="KW-0732">Signal</keyword>
<keyword evidence="14" id="KW-0768">Sushi</keyword>
<evidence type="ECO:0000256" key="8">
    <source>
        <dbReference type="ARBA" id="ARBA00023136"/>
    </source>
</evidence>
<evidence type="ECO:0000313" key="19">
    <source>
        <dbReference type="Proteomes" id="UP000515135"/>
    </source>
</evidence>
<dbReference type="Gene3D" id="2.60.120.260">
    <property type="entry name" value="Galactose-binding domain-like"/>
    <property type="match status" value="1"/>
</dbReference>
<feature type="disulfide bond" evidence="13">
    <location>
        <begin position="738"/>
        <end position="753"/>
    </location>
</feature>
<dbReference type="PROSITE" id="PS50041">
    <property type="entry name" value="C_TYPE_LECTIN_2"/>
    <property type="match status" value="2"/>
</dbReference>
<dbReference type="SMART" id="SM00032">
    <property type="entry name" value="CCP"/>
    <property type="match status" value="1"/>
</dbReference>
<dbReference type="SUPFAM" id="SSF49785">
    <property type="entry name" value="Galactose-binding domain-like"/>
    <property type="match status" value="1"/>
</dbReference>
<dbReference type="Gene3D" id="4.10.400.10">
    <property type="entry name" value="Low-density Lipoprotein Receptor"/>
    <property type="match status" value="5"/>
</dbReference>
<dbReference type="SUPFAM" id="SSF57424">
    <property type="entry name" value="LDL receptor-like module"/>
    <property type="match status" value="4"/>
</dbReference>
<feature type="domain" description="C-type lectin" evidence="17">
    <location>
        <begin position="1300"/>
        <end position="1428"/>
    </location>
</feature>
<comment type="subcellular location">
    <subcellularLocation>
        <location evidence="11">Membrane</location>
        <location evidence="11">Coated pit</location>
    </subcellularLocation>
    <subcellularLocation>
        <location evidence="1">Membrane</location>
        <topology evidence="1">Single-pass membrane protein</topology>
    </subcellularLocation>
</comment>
<dbReference type="SMART" id="SM00192">
    <property type="entry name" value="LDLa"/>
    <property type="match status" value="8"/>
</dbReference>
<dbReference type="RefSeq" id="XP_019627730.1">
    <property type="nucleotide sequence ID" value="XM_019772171.1"/>
</dbReference>
<dbReference type="FunFam" id="2.60.120.290:FF:000076">
    <property type="entry name" value="Complement C1r subcomponent like"/>
    <property type="match status" value="1"/>
</dbReference>
<dbReference type="InterPro" id="IPR036055">
    <property type="entry name" value="LDL_receptor-like_sf"/>
</dbReference>
<accession>A0A6P4YEV0</accession>
<keyword evidence="9 13" id="KW-1015">Disulfide bond</keyword>
<dbReference type="Pfam" id="PF00057">
    <property type="entry name" value="Ldl_recept_a"/>
    <property type="match status" value="2"/>
</dbReference>
<keyword evidence="19" id="KW-1185">Reference proteome</keyword>
<comment type="caution">
    <text evidence="14">Lacks conserved residue(s) required for the propagation of feature annotation.</text>
</comment>
<feature type="domain" description="Sushi" evidence="18">
    <location>
        <begin position="156"/>
        <end position="212"/>
    </location>
</feature>
<dbReference type="InterPro" id="IPR023415">
    <property type="entry name" value="LDLR_class-A_CS"/>
</dbReference>
<evidence type="ECO:0000256" key="4">
    <source>
        <dbReference type="ARBA" id="ARBA00022692"/>
    </source>
</evidence>
<dbReference type="PANTHER" id="PTHR24270">
    <property type="entry name" value="LOW-DENSITY LIPOPROTEIN RECEPTOR-RELATED"/>
    <property type="match status" value="1"/>
</dbReference>
<evidence type="ECO:0000256" key="11">
    <source>
        <dbReference type="ARBA" id="ARBA00037878"/>
    </source>
</evidence>
<gene>
    <name evidence="20" type="primary">LOC109472400</name>
</gene>
<evidence type="ECO:0000259" key="18">
    <source>
        <dbReference type="PROSITE" id="PS50923"/>
    </source>
</evidence>
<feature type="domain" description="CUB" evidence="15">
    <location>
        <begin position="210"/>
        <end position="328"/>
    </location>
</feature>
<feature type="domain" description="F5/8 type C" evidence="16">
    <location>
        <begin position="907"/>
        <end position="1010"/>
    </location>
</feature>
<dbReference type="GO" id="GO:0005886">
    <property type="term" value="C:plasma membrane"/>
    <property type="evidence" value="ECO:0007669"/>
    <property type="project" value="TreeGrafter"/>
</dbReference>
<evidence type="ECO:0000256" key="13">
    <source>
        <dbReference type="PROSITE-ProRule" id="PRU00124"/>
    </source>
</evidence>
<dbReference type="PRINTS" id="PR00261">
    <property type="entry name" value="LDLRECEPTOR"/>
</dbReference>
<dbReference type="InterPro" id="IPR000421">
    <property type="entry name" value="FA58C"/>
</dbReference>
<dbReference type="GO" id="GO:0006897">
    <property type="term" value="P:endocytosis"/>
    <property type="evidence" value="ECO:0007669"/>
    <property type="project" value="UniProtKB-KW"/>
</dbReference>
<dbReference type="CDD" id="cd00112">
    <property type="entry name" value="LDLa"/>
    <property type="match status" value="4"/>
</dbReference>
<dbReference type="GO" id="GO:0005905">
    <property type="term" value="C:clathrin-coated pit"/>
    <property type="evidence" value="ECO:0007669"/>
    <property type="project" value="UniProtKB-KW"/>
</dbReference>
<dbReference type="InterPro" id="IPR002172">
    <property type="entry name" value="LDrepeatLR_classA_rpt"/>
</dbReference>
<dbReference type="InterPro" id="IPR001304">
    <property type="entry name" value="C-type_lectin-like"/>
</dbReference>
<dbReference type="Gene3D" id="2.60.120.290">
    <property type="entry name" value="Spermadhesin, CUB domain"/>
    <property type="match status" value="3"/>
</dbReference>
<keyword evidence="8" id="KW-0472">Membrane</keyword>
<feature type="domain" description="CUB" evidence="15">
    <location>
        <begin position="1154"/>
        <end position="1274"/>
    </location>
</feature>
<dbReference type="PROSITE" id="PS01209">
    <property type="entry name" value="LDLRA_1"/>
    <property type="match status" value="2"/>
</dbReference>
<feature type="disulfide bond" evidence="13">
    <location>
        <begin position="650"/>
        <end position="665"/>
    </location>
</feature>
<keyword evidence="7" id="KW-1133">Transmembrane helix</keyword>
<evidence type="ECO:0000259" key="16">
    <source>
        <dbReference type="PROSITE" id="PS50022"/>
    </source>
</evidence>
<dbReference type="Gene3D" id="2.10.70.10">
    <property type="entry name" value="Complement Module, domain 1"/>
    <property type="match status" value="1"/>
</dbReference>
<evidence type="ECO:0000259" key="17">
    <source>
        <dbReference type="PROSITE" id="PS50041"/>
    </source>
</evidence>
<dbReference type="InterPro" id="IPR050685">
    <property type="entry name" value="LDLR"/>
</dbReference>
<dbReference type="InterPro" id="IPR000859">
    <property type="entry name" value="CUB_dom"/>
</dbReference>
<proteinExistence type="inferred from homology"/>
<dbReference type="InterPro" id="IPR006624">
    <property type="entry name" value="Beta-propeller_rpt_TECPR"/>
</dbReference>
<name>A0A6P4YEV0_BRABE</name>
<keyword evidence="4" id="KW-0812">Transmembrane</keyword>